<evidence type="ECO:0000313" key="3">
    <source>
        <dbReference type="Proteomes" id="UP000433876"/>
    </source>
</evidence>
<dbReference type="EMBL" id="NMPR01000104">
    <property type="protein sequence ID" value="KAA8630436.1"/>
    <property type="molecule type" value="Genomic_DNA"/>
</dbReference>
<keyword evidence="1" id="KW-0812">Transmembrane</keyword>
<gene>
    <name evidence="2" type="ORF">SMACR_06630</name>
</gene>
<reference evidence="2 3" key="1">
    <citation type="submission" date="2017-07" db="EMBL/GenBank/DDBJ databases">
        <title>Genome sequence of the Sordaria macrospora wild type strain R19027.</title>
        <authorList>
            <person name="Nowrousian M."/>
            <person name="Teichert I."/>
            <person name="Kueck U."/>
        </authorList>
    </citation>
    <scope>NUCLEOTIDE SEQUENCE [LARGE SCALE GENOMIC DNA]</scope>
    <source>
        <strain evidence="2 3">R19027</strain>
        <tissue evidence="2">Mycelium</tissue>
    </source>
</reference>
<comment type="caution">
    <text evidence="2">The sequence shown here is derived from an EMBL/GenBank/DDBJ whole genome shotgun (WGS) entry which is preliminary data.</text>
</comment>
<organism evidence="2 3">
    <name type="scientific">Sordaria macrospora</name>
    <dbReference type="NCBI Taxonomy" id="5147"/>
    <lineage>
        <taxon>Eukaryota</taxon>
        <taxon>Fungi</taxon>
        <taxon>Dikarya</taxon>
        <taxon>Ascomycota</taxon>
        <taxon>Pezizomycotina</taxon>
        <taxon>Sordariomycetes</taxon>
        <taxon>Sordariomycetidae</taxon>
        <taxon>Sordariales</taxon>
        <taxon>Sordariaceae</taxon>
        <taxon>Sordaria</taxon>
    </lineage>
</organism>
<keyword evidence="1" id="KW-1133">Transmembrane helix</keyword>
<keyword evidence="1" id="KW-0472">Membrane</keyword>
<sequence>MFWLVILGFIVFGGLVFEVLSRLFLN</sequence>
<proteinExistence type="predicted"/>
<evidence type="ECO:0000256" key="1">
    <source>
        <dbReference type="SAM" id="Phobius"/>
    </source>
</evidence>
<dbReference type="Proteomes" id="UP000433876">
    <property type="component" value="Unassembled WGS sequence"/>
</dbReference>
<accession>A0A8S8ZND7</accession>
<protein>
    <submittedName>
        <fullName evidence="2">Uncharacterized protein</fullName>
    </submittedName>
</protein>
<name>A0A8S8ZND7_SORMA</name>
<evidence type="ECO:0000313" key="2">
    <source>
        <dbReference type="EMBL" id="KAA8630436.1"/>
    </source>
</evidence>
<dbReference type="AlphaFoldDB" id="A0A8S8ZND7"/>
<feature type="transmembrane region" description="Helical" evidence="1">
    <location>
        <begin position="6"/>
        <end position="25"/>
    </location>
</feature>